<evidence type="ECO:0000313" key="3">
    <source>
        <dbReference type="EMBL" id="WGO85884.1"/>
    </source>
</evidence>
<proteinExistence type="predicted"/>
<reference evidence="3" key="2">
    <citation type="journal article" date="2022" name="Food Funct.">
        <title>Lactobacillus kefiranofaciens ZW18 from Kefir enhances the anti-tumor effect of anti-programmed cell death 1 (PD-1) immunotherapy by modulating the gut microbiota.</title>
        <authorList>
            <person name="Zhao J."/>
            <person name="Wang Y."/>
            <person name="Wang J."/>
            <person name="Lv M."/>
            <person name="Zhou C."/>
            <person name="Jia L."/>
            <person name="Geng W."/>
        </authorList>
    </citation>
    <scope>NUCLEOTIDE SEQUENCE</scope>
    <source>
        <strain evidence="3">ZW18</strain>
    </source>
</reference>
<organism evidence="3 5">
    <name type="scientific">Lactobacillus kefiranofaciens</name>
    <dbReference type="NCBI Taxonomy" id="267818"/>
    <lineage>
        <taxon>Bacteria</taxon>
        <taxon>Bacillati</taxon>
        <taxon>Bacillota</taxon>
        <taxon>Bacilli</taxon>
        <taxon>Lactobacillales</taxon>
        <taxon>Lactobacillaceae</taxon>
        <taxon>Lactobacillus</taxon>
    </lineage>
</organism>
<gene>
    <name evidence="3" type="ORF">QEJ78_11375</name>
    <name evidence="2" type="ORF">SAMN02983011_02163</name>
</gene>
<accession>A0AAX3UEE8</accession>
<evidence type="ECO:0000313" key="5">
    <source>
        <dbReference type="Proteomes" id="UP001242513"/>
    </source>
</evidence>
<sequence length="46" mass="5319">MQKKVELIKFWVKDIFSIVISFNLVMLAIIFGFIVLSAIAVLPVWH</sequence>
<dbReference type="AlphaFoldDB" id="A0AAX3UEE8"/>
<dbReference type="EMBL" id="FMXC01000042">
    <property type="protein sequence ID" value="SDA68791.1"/>
    <property type="molecule type" value="Genomic_DNA"/>
</dbReference>
<keyword evidence="1" id="KW-1133">Transmembrane helix</keyword>
<dbReference type="Proteomes" id="UP001242513">
    <property type="component" value="Chromosome"/>
</dbReference>
<evidence type="ECO:0000313" key="4">
    <source>
        <dbReference type="Proteomes" id="UP000181860"/>
    </source>
</evidence>
<dbReference type="Proteomes" id="UP000181860">
    <property type="component" value="Unassembled WGS sequence"/>
</dbReference>
<name>A0AAX3UEE8_9LACO</name>
<evidence type="ECO:0000256" key="1">
    <source>
        <dbReference type="SAM" id="Phobius"/>
    </source>
</evidence>
<dbReference type="EMBL" id="CP123735">
    <property type="protein sequence ID" value="WGO85884.1"/>
    <property type="molecule type" value="Genomic_DNA"/>
</dbReference>
<protein>
    <submittedName>
        <fullName evidence="3">Uncharacterized protein</fullName>
    </submittedName>
</protein>
<reference evidence="3" key="3">
    <citation type="submission" date="2023-04" db="EMBL/GenBank/DDBJ databases">
        <authorList>
            <person name="Wang Y."/>
        </authorList>
    </citation>
    <scope>NUCLEOTIDE SEQUENCE</scope>
    <source>
        <strain evidence="3">ZW18</strain>
    </source>
</reference>
<evidence type="ECO:0000313" key="2">
    <source>
        <dbReference type="EMBL" id="SDA68791.1"/>
    </source>
</evidence>
<keyword evidence="1" id="KW-0472">Membrane</keyword>
<keyword evidence="4" id="KW-1185">Reference proteome</keyword>
<feature type="transmembrane region" description="Helical" evidence="1">
    <location>
        <begin position="20"/>
        <end position="45"/>
    </location>
</feature>
<keyword evidence="1" id="KW-0812">Transmembrane</keyword>
<dbReference type="RefSeq" id="WP_155833844.1">
    <property type="nucleotide sequence ID" value="NZ_CP123735.1"/>
</dbReference>
<reference evidence="2 4" key="1">
    <citation type="submission" date="2016-10" db="EMBL/GenBank/DDBJ databases">
        <authorList>
            <person name="Varghese N."/>
            <person name="Submissions S."/>
        </authorList>
    </citation>
    <scope>NUCLEOTIDE SEQUENCE [LARGE SCALE GENOMIC DNA]</scope>
    <source>
        <strain evidence="2 4">ATCC 43761</strain>
    </source>
</reference>